<keyword evidence="3 6" id="KW-1133">Transmembrane helix</keyword>
<keyword evidence="5" id="KW-0046">Antibiotic resistance</keyword>
<feature type="transmembrane region" description="Helical" evidence="6">
    <location>
        <begin position="180"/>
        <end position="205"/>
    </location>
</feature>
<organism evidence="8 9">
    <name type="scientific">Streptacidiphilus alkalitolerans</name>
    <dbReference type="NCBI Taxonomy" id="3342712"/>
    <lineage>
        <taxon>Bacteria</taxon>
        <taxon>Bacillati</taxon>
        <taxon>Actinomycetota</taxon>
        <taxon>Actinomycetes</taxon>
        <taxon>Kitasatosporales</taxon>
        <taxon>Streptomycetaceae</taxon>
        <taxon>Streptacidiphilus</taxon>
    </lineage>
</organism>
<keyword evidence="9" id="KW-1185">Reference proteome</keyword>
<dbReference type="InterPro" id="IPR047817">
    <property type="entry name" value="ABC2_TM_bact-type"/>
</dbReference>
<reference evidence="8 9" key="1">
    <citation type="submission" date="2024-09" db="EMBL/GenBank/DDBJ databases">
        <authorList>
            <person name="Lee S.D."/>
        </authorList>
    </citation>
    <scope>NUCLEOTIDE SEQUENCE [LARGE SCALE GENOMIC DNA]</scope>
    <source>
        <strain evidence="8 9">N1-1</strain>
    </source>
</reference>
<dbReference type="RefSeq" id="WP_380510161.1">
    <property type="nucleotide sequence ID" value="NZ_JBHEZX010000007.1"/>
</dbReference>
<dbReference type="PIRSF" id="PIRSF006648">
    <property type="entry name" value="DrrB"/>
    <property type="match status" value="1"/>
</dbReference>
<keyword evidence="4 6" id="KW-0472">Membrane</keyword>
<keyword evidence="6" id="KW-1003">Cell membrane</keyword>
<dbReference type="EMBL" id="JBHEZX010000007">
    <property type="protein sequence ID" value="MFC1411126.1"/>
    <property type="molecule type" value="Genomic_DNA"/>
</dbReference>
<gene>
    <name evidence="8" type="ORF">ACEZDG_17840</name>
</gene>
<dbReference type="Proteomes" id="UP001592582">
    <property type="component" value="Unassembled WGS sequence"/>
</dbReference>
<name>A0ABV6VBV6_9ACTN</name>
<comment type="caution">
    <text evidence="6">Lacks conserved residue(s) required for the propagation of feature annotation.</text>
</comment>
<dbReference type="InterPro" id="IPR051784">
    <property type="entry name" value="Nod_factor_ABC_transporter"/>
</dbReference>
<keyword evidence="2 6" id="KW-0812">Transmembrane</keyword>
<dbReference type="PANTHER" id="PTHR43229:SF2">
    <property type="entry name" value="NODULATION PROTEIN J"/>
    <property type="match status" value="1"/>
</dbReference>
<feature type="transmembrane region" description="Helical" evidence="6">
    <location>
        <begin position="99"/>
        <end position="122"/>
    </location>
</feature>
<comment type="similarity">
    <text evidence="6">Belongs to the ABC-2 integral membrane protein family.</text>
</comment>
<dbReference type="InterPro" id="IPR000412">
    <property type="entry name" value="ABC_2_transport"/>
</dbReference>
<dbReference type="Pfam" id="PF01061">
    <property type="entry name" value="ABC2_membrane"/>
    <property type="match status" value="1"/>
</dbReference>
<evidence type="ECO:0000256" key="4">
    <source>
        <dbReference type="ARBA" id="ARBA00023136"/>
    </source>
</evidence>
<protein>
    <recommendedName>
        <fullName evidence="6">Transport permease protein</fullName>
    </recommendedName>
</protein>
<feature type="domain" description="ABC transmembrane type-2" evidence="7">
    <location>
        <begin position="63"/>
        <end position="290"/>
    </location>
</feature>
<feature type="transmembrane region" description="Helical" evidence="6">
    <location>
        <begin position="217"/>
        <end position="238"/>
    </location>
</feature>
<dbReference type="InterPro" id="IPR013525">
    <property type="entry name" value="ABC2_TM"/>
</dbReference>
<comment type="caution">
    <text evidence="8">The sequence shown here is derived from an EMBL/GenBank/DDBJ whole genome shotgun (WGS) entry which is preliminary data.</text>
</comment>
<comment type="subcellular location">
    <subcellularLocation>
        <location evidence="6">Cell membrane</location>
        <topology evidence="6">Multi-pass membrane protein</topology>
    </subcellularLocation>
    <subcellularLocation>
        <location evidence="1">Membrane</location>
        <topology evidence="1">Multi-pass membrane protein</topology>
    </subcellularLocation>
</comment>
<evidence type="ECO:0000256" key="1">
    <source>
        <dbReference type="ARBA" id="ARBA00004141"/>
    </source>
</evidence>
<proteinExistence type="inferred from homology"/>
<evidence type="ECO:0000256" key="6">
    <source>
        <dbReference type="RuleBase" id="RU361157"/>
    </source>
</evidence>
<evidence type="ECO:0000256" key="2">
    <source>
        <dbReference type="ARBA" id="ARBA00022692"/>
    </source>
</evidence>
<evidence type="ECO:0000313" key="8">
    <source>
        <dbReference type="EMBL" id="MFC1411126.1"/>
    </source>
</evidence>
<evidence type="ECO:0000256" key="3">
    <source>
        <dbReference type="ARBA" id="ARBA00022989"/>
    </source>
</evidence>
<evidence type="ECO:0000259" key="7">
    <source>
        <dbReference type="PROSITE" id="PS51012"/>
    </source>
</evidence>
<evidence type="ECO:0000313" key="9">
    <source>
        <dbReference type="Proteomes" id="UP001592582"/>
    </source>
</evidence>
<dbReference type="PRINTS" id="PR00164">
    <property type="entry name" value="ABC2TRNSPORT"/>
</dbReference>
<keyword evidence="6" id="KW-0813">Transport</keyword>
<dbReference type="PROSITE" id="PS51012">
    <property type="entry name" value="ABC_TM2"/>
    <property type="match status" value="1"/>
</dbReference>
<feature type="transmembrane region" description="Helical" evidence="6">
    <location>
        <begin position="269"/>
        <end position="288"/>
    </location>
</feature>
<accession>A0ABV6VBV6</accession>
<feature type="transmembrane region" description="Helical" evidence="6">
    <location>
        <begin position="154"/>
        <end position="174"/>
    </location>
</feature>
<evidence type="ECO:0000256" key="5">
    <source>
        <dbReference type="ARBA" id="ARBA00023251"/>
    </source>
</evidence>
<sequence>MSAAPAAPLPVSAEAVPVPASTATGSLALLLAPPRARTGWRIVPARVGAMCIVELQKLRHDRTELYTRAVQPALWLLIFGETFNRIHAIPTGSVPYLDFLAPGIIAQSAMFIAIFYGIMIIWERDAGVLTKLLVTPTPRAALVTGKAFAAGVKAVIQALVVVVFAAILGVGMTWNPLKLIGVAAIVILGGAFFSCLSMTIAGVVLTRDRLMGIGQAITMPLFFSSSALYPVSIMPGWLQAISKVNPLSYQVDALRGLLLGTPAHLLTDFSVLVVAAGCGIAAASALLGRLAK</sequence>
<dbReference type="PANTHER" id="PTHR43229">
    <property type="entry name" value="NODULATION PROTEIN J"/>
    <property type="match status" value="1"/>
</dbReference>